<sequence>MSSTSRIESYNSKVKKLIFNSNMTILELAEKLTACILEEDKKTEYSLFHTSAPKAALVATADTILPNICNMPMQVLNCGSIENSRKPSKTIASISHYDNNSRRATKISYCK</sequence>
<dbReference type="Proteomes" id="UP000789901">
    <property type="component" value="Unassembled WGS sequence"/>
</dbReference>
<dbReference type="EMBL" id="CAJVQB010006181">
    <property type="protein sequence ID" value="CAG8678950.1"/>
    <property type="molecule type" value="Genomic_DNA"/>
</dbReference>
<protein>
    <submittedName>
        <fullName evidence="1">7503_t:CDS:1</fullName>
    </submittedName>
</protein>
<accession>A0ABN7UUJ3</accession>
<keyword evidence="2" id="KW-1185">Reference proteome</keyword>
<organism evidence="1 2">
    <name type="scientific">Gigaspora margarita</name>
    <dbReference type="NCBI Taxonomy" id="4874"/>
    <lineage>
        <taxon>Eukaryota</taxon>
        <taxon>Fungi</taxon>
        <taxon>Fungi incertae sedis</taxon>
        <taxon>Mucoromycota</taxon>
        <taxon>Glomeromycotina</taxon>
        <taxon>Glomeromycetes</taxon>
        <taxon>Diversisporales</taxon>
        <taxon>Gigasporaceae</taxon>
        <taxon>Gigaspora</taxon>
    </lineage>
</organism>
<evidence type="ECO:0000313" key="1">
    <source>
        <dbReference type="EMBL" id="CAG8678950.1"/>
    </source>
</evidence>
<proteinExistence type="predicted"/>
<gene>
    <name evidence="1" type="ORF">GMARGA_LOCUS10845</name>
</gene>
<reference evidence="1 2" key="1">
    <citation type="submission" date="2021-06" db="EMBL/GenBank/DDBJ databases">
        <authorList>
            <person name="Kallberg Y."/>
            <person name="Tangrot J."/>
            <person name="Rosling A."/>
        </authorList>
    </citation>
    <scope>NUCLEOTIDE SEQUENCE [LARGE SCALE GENOMIC DNA]</scope>
    <source>
        <strain evidence="1 2">120-4 pot B 10/14</strain>
    </source>
</reference>
<name>A0ABN7UUJ3_GIGMA</name>
<comment type="caution">
    <text evidence="1">The sequence shown here is derived from an EMBL/GenBank/DDBJ whole genome shotgun (WGS) entry which is preliminary data.</text>
</comment>
<evidence type="ECO:0000313" key="2">
    <source>
        <dbReference type="Proteomes" id="UP000789901"/>
    </source>
</evidence>